<feature type="repeat" description="TPR" evidence="4">
    <location>
        <begin position="154"/>
        <end position="187"/>
    </location>
</feature>
<evidence type="ECO:0000256" key="1">
    <source>
        <dbReference type="ARBA" id="ARBA00004123"/>
    </source>
</evidence>
<dbReference type="GO" id="GO:0031490">
    <property type="term" value="F:chromatin DNA binding"/>
    <property type="evidence" value="ECO:0007669"/>
    <property type="project" value="TreeGrafter"/>
</dbReference>
<dbReference type="PROSITE" id="PS50005">
    <property type="entry name" value="TPR"/>
    <property type="match status" value="1"/>
</dbReference>
<name>A0AAV2PV68_MEGNR</name>
<dbReference type="PANTHER" id="PTHR14017">
    <property type="entry name" value="LYSINE-SPECIFIC DEMETHYLASE"/>
    <property type="match status" value="1"/>
</dbReference>
<dbReference type="SMART" id="SM00028">
    <property type="entry name" value="TPR"/>
    <property type="match status" value="1"/>
</dbReference>
<feature type="region of interest" description="Disordered" evidence="5">
    <location>
        <begin position="75"/>
        <end position="108"/>
    </location>
</feature>
<dbReference type="PANTHER" id="PTHR14017:SF1">
    <property type="entry name" value="LD02225P"/>
    <property type="match status" value="1"/>
</dbReference>
<comment type="subcellular location">
    <subcellularLocation>
        <location evidence="1">Nucleus</location>
    </subcellularLocation>
</comment>
<reference evidence="6 7" key="1">
    <citation type="submission" date="2024-05" db="EMBL/GenBank/DDBJ databases">
        <authorList>
            <person name="Wallberg A."/>
        </authorList>
    </citation>
    <scope>NUCLEOTIDE SEQUENCE [LARGE SCALE GENOMIC DNA]</scope>
</reference>
<dbReference type="InterPro" id="IPR051630">
    <property type="entry name" value="Corepressor-Demethylase"/>
</dbReference>
<organism evidence="6 7">
    <name type="scientific">Meganyctiphanes norvegica</name>
    <name type="common">Northern krill</name>
    <name type="synonym">Thysanopoda norvegica</name>
    <dbReference type="NCBI Taxonomy" id="48144"/>
    <lineage>
        <taxon>Eukaryota</taxon>
        <taxon>Metazoa</taxon>
        <taxon>Ecdysozoa</taxon>
        <taxon>Arthropoda</taxon>
        <taxon>Crustacea</taxon>
        <taxon>Multicrustacea</taxon>
        <taxon>Malacostraca</taxon>
        <taxon>Eumalacostraca</taxon>
        <taxon>Eucarida</taxon>
        <taxon>Euphausiacea</taxon>
        <taxon>Euphausiidae</taxon>
        <taxon>Meganyctiphanes</taxon>
    </lineage>
</organism>
<dbReference type="Gene3D" id="1.25.40.10">
    <property type="entry name" value="Tetratricopeptide repeat domain"/>
    <property type="match status" value="1"/>
</dbReference>
<dbReference type="EMBL" id="CAXKWB010001454">
    <property type="protein sequence ID" value="CAL4064382.1"/>
    <property type="molecule type" value="Genomic_DNA"/>
</dbReference>
<keyword evidence="2" id="KW-0539">Nucleus</keyword>
<accession>A0AAV2PV68</accession>
<dbReference type="GO" id="GO:0071558">
    <property type="term" value="F:histone H3K27me2/H3K27me3 demethylase activity"/>
    <property type="evidence" value="ECO:0007669"/>
    <property type="project" value="TreeGrafter"/>
</dbReference>
<dbReference type="GO" id="GO:0010468">
    <property type="term" value="P:regulation of gene expression"/>
    <property type="evidence" value="ECO:0007669"/>
    <property type="project" value="TreeGrafter"/>
</dbReference>
<comment type="caution">
    <text evidence="6">The sequence shown here is derived from an EMBL/GenBank/DDBJ whole genome shotgun (WGS) entry which is preliminary data.</text>
</comment>
<dbReference type="GO" id="GO:0044666">
    <property type="term" value="C:MLL3/4 complex"/>
    <property type="evidence" value="ECO:0007669"/>
    <property type="project" value="TreeGrafter"/>
</dbReference>
<evidence type="ECO:0000256" key="5">
    <source>
        <dbReference type="SAM" id="MobiDB-lite"/>
    </source>
</evidence>
<gene>
    <name evidence="6" type="ORF">MNOR_LOCUS4031</name>
</gene>
<sequence length="210" mass="23641">MNKILSKMEADQCGEDSIILNQDELQILSELDSRQFGFVKLSDPVHVKKRALCLKAVRYLESLIIQANNNNKNTNNNNNCIGDEFSNSNGTDKDMDSPGSLVIKEEGGGLGSLTSLPTTTLDDIDKLDASISTTDIDSQSKLSILNSSIINIDPKTYCKLGHLHLLLEDYPKAMSAYQKFYNLRPKDYWRDATFLYGQGLVYFHFNAFQW</sequence>
<evidence type="ECO:0000313" key="7">
    <source>
        <dbReference type="Proteomes" id="UP001497623"/>
    </source>
</evidence>
<dbReference type="GO" id="GO:0000978">
    <property type="term" value="F:RNA polymerase II cis-regulatory region sequence-specific DNA binding"/>
    <property type="evidence" value="ECO:0007669"/>
    <property type="project" value="TreeGrafter"/>
</dbReference>
<comment type="similarity">
    <text evidence="3">Belongs to the UTX family.</text>
</comment>
<protein>
    <submittedName>
        <fullName evidence="6">Uncharacterized protein</fullName>
    </submittedName>
</protein>
<evidence type="ECO:0000256" key="4">
    <source>
        <dbReference type="PROSITE-ProRule" id="PRU00339"/>
    </source>
</evidence>
<evidence type="ECO:0000256" key="3">
    <source>
        <dbReference type="ARBA" id="ARBA00034483"/>
    </source>
</evidence>
<dbReference type="AlphaFoldDB" id="A0AAV2PV68"/>
<proteinExistence type="inferred from homology"/>
<dbReference type="Proteomes" id="UP001497623">
    <property type="component" value="Unassembled WGS sequence"/>
</dbReference>
<keyword evidence="7" id="KW-1185">Reference proteome</keyword>
<evidence type="ECO:0000256" key="2">
    <source>
        <dbReference type="ARBA" id="ARBA00023242"/>
    </source>
</evidence>
<dbReference type="SUPFAM" id="SSF48452">
    <property type="entry name" value="TPR-like"/>
    <property type="match status" value="1"/>
</dbReference>
<evidence type="ECO:0000313" key="6">
    <source>
        <dbReference type="EMBL" id="CAL4064382.1"/>
    </source>
</evidence>
<dbReference type="InterPro" id="IPR019734">
    <property type="entry name" value="TPR_rpt"/>
</dbReference>
<keyword evidence="4" id="KW-0802">TPR repeat</keyword>
<feature type="non-terminal residue" evidence="6">
    <location>
        <position position="210"/>
    </location>
</feature>
<dbReference type="InterPro" id="IPR011990">
    <property type="entry name" value="TPR-like_helical_dom_sf"/>
</dbReference>